<dbReference type="PANTHER" id="PTHR11506:SF35">
    <property type="entry name" value="LYSOSOME-ASSOCIATED MEMBRANE GLYCOPROTEIN 5"/>
    <property type="match status" value="1"/>
</dbReference>
<dbReference type="WBParaSite" id="TREG1_21230.3">
    <property type="protein sequence ID" value="TREG1_21230.3"/>
    <property type="gene ID" value="TREG1_21230"/>
</dbReference>
<keyword evidence="8" id="KW-0967">Endosome</keyword>
<dbReference type="WBParaSite" id="TREG1_21230.2">
    <property type="protein sequence ID" value="TREG1_21230.2"/>
    <property type="gene ID" value="TREG1_21230"/>
</dbReference>
<feature type="disulfide bond" evidence="20">
    <location>
        <begin position="247"/>
        <end position="285"/>
    </location>
</feature>
<dbReference type="GO" id="GO:0005886">
    <property type="term" value="C:plasma membrane"/>
    <property type="evidence" value="ECO:0007669"/>
    <property type="project" value="UniProtKB-SubCell"/>
</dbReference>
<evidence type="ECO:0000256" key="21">
    <source>
        <dbReference type="SAM" id="MobiDB-lite"/>
    </source>
</evidence>
<evidence type="ECO:0000256" key="18">
    <source>
        <dbReference type="ARBA" id="ARBA00074379"/>
    </source>
</evidence>
<evidence type="ECO:0000256" key="16">
    <source>
        <dbReference type="ARBA" id="ARBA00053950"/>
    </source>
</evidence>
<evidence type="ECO:0000256" key="1">
    <source>
        <dbReference type="ARBA" id="ARBA00004151"/>
    </source>
</evidence>
<reference evidence="25 26" key="2">
    <citation type="submission" date="2023-11" db="UniProtKB">
        <authorList>
            <consortium name="WormBaseParasite"/>
        </authorList>
    </citation>
    <scope>IDENTIFICATION</scope>
</reference>
<dbReference type="PROSITE" id="PS51407">
    <property type="entry name" value="LAMP_3"/>
    <property type="match status" value="1"/>
</dbReference>
<evidence type="ECO:0000256" key="22">
    <source>
        <dbReference type="SAM" id="Phobius"/>
    </source>
</evidence>
<keyword evidence="24" id="KW-1185">Reference proteome</keyword>
<organism evidence="24 26">
    <name type="scientific">Trichobilharzia regenti</name>
    <name type="common">Nasal bird schistosome</name>
    <dbReference type="NCBI Taxonomy" id="157069"/>
    <lineage>
        <taxon>Eukaryota</taxon>
        <taxon>Metazoa</taxon>
        <taxon>Spiralia</taxon>
        <taxon>Lophotrochozoa</taxon>
        <taxon>Platyhelminthes</taxon>
        <taxon>Trematoda</taxon>
        <taxon>Digenea</taxon>
        <taxon>Strigeidida</taxon>
        <taxon>Schistosomatoidea</taxon>
        <taxon>Schistosomatidae</taxon>
        <taxon>Trichobilharzia</taxon>
    </lineage>
</organism>
<comment type="function">
    <text evidence="16">Plays a role in short-term synaptic plasticity in a subset of GABAergic neurons in the brain.</text>
</comment>
<evidence type="ECO:0000256" key="6">
    <source>
        <dbReference type="ARBA" id="ARBA00022692"/>
    </source>
</evidence>
<reference evidence="24" key="1">
    <citation type="submission" date="2022-06" db="EMBL/GenBank/DDBJ databases">
        <authorList>
            <person name="Berger JAMES D."/>
            <person name="Berger JAMES D."/>
        </authorList>
    </citation>
    <scope>NUCLEOTIDE SEQUENCE [LARGE SCALE GENOMIC DNA]</scope>
</reference>
<feature type="compositionally biased region" description="Low complexity" evidence="21">
    <location>
        <begin position="173"/>
        <end position="199"/>
    </location>
</feature>
<sequence length="464" mass="50997">MFSPSLLFDYTTSKNSNTTQNGDTSGVYKTTVEHSKLIGSESTELAKYLTSSGSTEYVDASSPSSTTYINYSEPDSSEHLLASTTQSSTSLSTPETILTIVTSPSTNAFNPSEFSTSNSNENIFVENASSPSTTPLYSEVKSVGRQEDFDIFEDDSFQSIDVSSHTETTDPGSMTQNSTTTSETTTSHSTTQSTLTTVQPKTTVHITTITTDASHNSTSSTSTTVIPEVMPSSTATKFSIKNGTTYCLLLQTEMIFEIYYNTEKQTKSYKLSQPNATVISNESECTESYAKLSLDVTPNNLKVNSTWKLTFSFIHEAKHNNISTHNDSGIYSLDKLQFDYYLDETLFPDTSPTTKHVSLSKNVSVFQIPVGSYYSCINGEEFDLAENIKMPNSCKIYMKQFKVQAFMNNANELFYGNSKSCASDIGVNNAIPIGVGVALIICIVVAITVFVIFSRRNRRRYSTL</sequence>
<dbReference type="Proteomes" id="UP000050795">
    <property type="component" value="Unassembled WGS sequence"/>
</dbReference>
<evidence type="ECO:0000256" key="13">
    <source>
        <dbReference type="ARBA" id="ARBA00023273"/>
    </source>
</evidence>
<comment type="caution">
    <text evidence="20">Lacks conserved residue(s) required for the propagation of feature annotation.</text>
</comment>
<keyword evidence="10" id="KW-0770">Synapse</keyword>
<evidence type="ECO:0000256" key="19">
    <source>
        <dbReference type="ARBA" id="ARBA00076257"/>
    </source>
</evidence>
<keyword evidence="9 22" id="KW-1133">Transmembrane helix</keyword>
<evidence type="ECO:0000256" key="20">
    <source>
        <dbReference type="PROSITE-ProRule" id="PRU00740"/>
    </source>
</evidence>
<dbReference type="GO" id="GO:0031902">
    <property type="term" value="C:late endosome membrane"/>
    <property type="evidence" value="ECO:0007669"/>
    <property type="project" value="TreeGrafter"/>
</dbReference>
<evidence type="ECO:0000256" key="14">
    <source>
        <dbReference type="ARBA" id="ARBA00023329"/>
    </source>
</evidence>
<evidence type="ECO:0000256" key="8">
    <source>
        <dbReference type="ARBA" id="ARBA00022753"/>
    </source>
</evidence>
<feature type="transmembrane region" description="Helical" evidence="22">
    <location>
        <begin position="430"/>
        <end position="453"/>
    </location>
</feature>
<accession>A0AA85JHP5</accession>
<keyword evidence="7" id="KW-0732">Signal</keyword>
<keyword evidence="20" id="KW-1015">Disulfide bond</keyword>
<evidence type="ECO:0000313" key="26">
    <source>
        <dbReference type="WBParaSite" id="TREG1_21230.3"/>
    </source>
</evidence>
<comment type="subcellular location">
    <subcellularLocation>
        <location evidence="4">Cell projection</location>
        <location evidence="4">Dendrite</location>
    </subcellularLocation>
    <subcellularLocation>
        <location evidence="17">Cell projection</location>
        <location evidence="17">Growth cone membrane</location>
        <topology evidence="17">Single-pass type I membrane protein</topology>
    </subcellularLocation>
    <subcellularLocation>
        <location evidence="15">Cytoplasmic vesicle</location>
        <location evidence="15">Secretory vesicle</location>
        <location evidence="15">Synaptic vesicle membrane</location>
        <topology evidence="15">Single-pass type I membrane protein</topology>
    </subcellularLocation>
    <subcellularLocation>
        <location evidence="2">Early endosome membrane</location>
        <topology evidence="2">Single-pass type I membrane protein</topology>
    </subcellularLocation>
    <subcellularLocation>
        <location evidence="1">Endoplasmic reticulum-Golgi intermediate compartment membrane</location>
        <topology evidence="1">Single-pass type I membrane protein</topology>
    </subcellularLocation>
    <subcellularLocation>
        <location evidence="20">Membrane</location>
        <topology evidence="20">Single-pass type I membrane protein</topology>
    </subcellularLocation>
    <subcellularLocation>
        <location evidence="3">Recycling endosome</location>
    </subcellularLocation>
</comment>
<protein>
    <recommendedName>
        <fullName evidence="18">Lysosome-associated membrane glycoprotein 5</fullName>
    </recommendedName>
    <alternativeName>
        <fullName evidence="19">Lysosome-associated membrane protein 5</fullName>
    </alternativeName>
</protein>
<evidence type="ECO:0000256" key="4">
    <source>
        <dbReference type="ARBA" id="ARBA00004279"/>
    </source>
</evidence>
<dbReference type="GO" id="GO:0072594">
    <property type="term" value="P:establishment of protein localization to organelle"/>
    <property type="evidence" value="ECO:0007669"/>
    <property type="project" value="TreeGrafter"/>
</dbReference>
<feature type="compositionally biased region" description="Polar residues" evidence="21">
    <location>
        <begin position="162"/>
        <end position="172"/>
    </location>
</feature>
<dbReference type="GO" id="GO:0005765">
    <property type="term" value="C:lysosomal membrane"/>
    <property type="evidence" value="ECO:0007669"/>
    <property type="project" value="TreeGrafter"/>
</dbReference>
<keyword evidence="13" id="KW-0966">Cell projection</keyword>
<evidence type="ECO:0000313" key="25">
    <source>
        <dbReference type="WBParaSite" id="TREG1_21230.2"/>
    </source>
</evidence>
<evidence type="ECO:0000256" key="15">
    <source>
        <dbReference type="ARBA" id="ARBA00029428"/>
    </source>
</evidence>
<evidence type="ECO:0000256" key="5">
    <source>
        <dbReference type="ARBA" id="ARBA00009644"/>
    </source>
</evidence>
<dbReference type="PANTHER" id="PTHR11506">
    <property type="entry name" value="LYSOSOME-ASSOCIATED MEMBRANE GLYCOPROTEIN"/>
    <property type="match status" value="1"/>
</dbReference>
<evidence type="ECO:0000256" key="17">
    <source>
        <dbReference type="ARBA" id="ARBA00060492"/>
    </source>
</evidence>
<feature type="domain" description="Lysosome-associated membrane glycoprotein 2-like luminal" evidence="23">
    <location>
        <begin position="235"/>
        <end position="406"/>
    </location>
</feature>
<feature type="region of interest" description="Disordered" evidence="21">
    <location>
        <begin position="162"/>
        <end position="199"/>
    </location>
</feature>
<dbReference type="Gene3D" id="2.40.160.110">
    <property type="match status" value="1"/>
</dbReference>
<dbReference type="InterPro" id="IPR048528">
    <property type="entry name" value="Lamp2-like_luminal"/>
</dbReference>
<evidence type="ECO:0000256" key="9">
    <source>
        <dbReference type="ARBA" id="ARBA00022989"/>
    </source>
</evidence>
<comment type="similarity">
    <text evidence="5 20">Belongs to the LAMP family.</text>
</comment>
<proteinExistence type="inferred from homology"/>
<evidence type="ECO:0000256" key="12">
    <source>
        <dbReference type="ARBA" id="ARBA00023180"/>
    </source>
</evidence>
<evidence type="ECO:0000256" key="11">
    <source>
        <dbReference type="ARBA" id="ARBA00023136"/>
    </source>
</evidence>
<dbReference type="InterPro" id="IPR002000">
    <property type="entry name" value="Lysosome-assoc_membr_glycop"/>
</dbReference>
<evidence type="ECO:0000313" key="24">
    <source>
        <dbReference type="Proteomes" id="UP000050795"/>
    </source>
</evidence>
<keyword evidence="6 20" id="KW-0812">Transmembrane</keyword>
<keyword evidence="11 20" id="KW-0472">Membrane</keyword>
<evidence type="ECO:0000256" key="3">
    <source>
        <dbReference type="ARBA" id="ARBA00004172"/>
    </source>
</evidence>
<dbReference type="Pfam" id="PF01299">
    <property type="entry name" value="Lamp2-like_luminal"/>
    <property type="match status" value="1"/>
</dbReference>
<name>A0AA85JHP5_TRIRE</name>
<keyword evidence="12" id="KW-0325">Glycoprotein</keyword>
<keyword evidence="14" id="KW-0968">Cytoplasmic vesicle</keyword>
<evidence type="ECO:0000256" key="10">
    <source>
        <dbReference type="ARBA" id="ARBA00023018"/>
    </source>
</evidence>
<dbReference type="AlphaFoldDB" id="A0AA85JHP5"/>
<dbReference type="CDD" id="cd12087">
    <property type="entry name" value="TM_EGFR-like"/>
    <property type="match status" value="1"/>
</dbReference>
<evidence type="ECO:0000256" key="2">
    <source>
        <dbReference type="ARBA" id="ARBA00004158"/>
    </source>
</evidence>
<evidence type="ECO:0000256" key="7">
    <source>
        <dbReference type="ARBA" id="ARBA00022729"/>
    </source>
</evidence>
<evidence type="ECO:0000259" key="23">
    <source>
        <dbReference type="Pfam" id="PF01299"/>
    </source>
</evidence>